<organism evidence="1 2">
    <name type="scientific">Clostridium cavendishii DSM 21758</name>
    <dbReference type="NCBI Taxonomy" id="1121302"/>
    <lineage>
        <taxon>Bacteria</taxon>
        <taxon>Bacillati</taxon>
        <taxon>Bacillota</taxon>
        <taxon>Clostridia</taxon>
        <taxon>Eubacteriales</taxon>
        <taxon>Clostridiaceae</taxon>
        <taxon>Clostridium</taxon>
    </lineage>
</organism>
<gene>
    <name evidence="1" type="ORF">SAMN02745163_03723</name>
</gene>
<accession>A0A1M6S0N9</accession>
<evidence type="ECO:0000313" key="2">
    <source>
        <dbReference type="Proteomes" id="UP000184310"/>
    </source>
</evidence>
<keyword evidence="2" id="KW-1185">Reference proteome</keyword>
<reference evidence="1 2" key="1">
    <citation type="submission" date="2016-11" db="EMBL/GenBank/DDBJ databases">
        <authorList>
            <person name="Jaros S."/>
            <person name="Januszkiewicz K."/>
            <person name="Wedrychowicz H."/>
        </authorList>
    </citation>
    <scope>NUCLEOTIDE SEQUENCE [LARGE SCALE GENOMIC DNA]</scope>
    <source>
        <strain evidence="1 2">DSM 21758</strain>
    </source>
</reference>
<sequence>MRKLSKSQFMHKVINDKYDKQHTEREKLKGADNHIFENINKIRRRNNGK</sequence>
<proteinExistence type="predicted"/>
<dbReference type="EMBL" id="FQZB01000016">
    <property type="protein sequence ID" value="SHK38382.1"/>
    <property type="molecule type" value="Genomic_DNA"/>
</dbReference>
<dbReference type="RefSeq" id="WP_159433274.1">
    <property type="nucleotide sequence ID" value="NZ_FQZB01000016.1"/>
</dbReference>
<protein>
    <submittedName>
        <fullName evidence="1">Uncharacterized protein</fullName>
    </submittedName>
</protein>
<dbReference type="AlphaFoldDB" id="A0A1M6S0N9"/>
<evidence type="ECO:0000313" key="1">
    <source>
        <dbReference type="EMBL" id="SHK38382.1"/>
    </source>
</evidence>
<name>A0A1M6S0N9_9CLOT</name>
<dbReference type="OrthoDB" id="9969244at2"/>
<dbReference type="Proteomes" id="UP000184310">
    <property type="component" value="Unassembled WGS sequence"/>
</dbReference>